<comment type="subcellular location">
    <subcellularLocation>
        <location evidence="1">Membrane</location>
    </subcellularLocation>
</comment>
<name>A0A3P5XUP9_9RHOB</name>
<reference evidence="6 7" key="1">
    <citation type="submission" date="2018-11" db="EMBL/GenBank/DDBJ databases">
        <authorList>
            <person name="Criscuolo A."/>
        </authorList>
    </citation>
    <scope>NUCLEOTIDE SEQUENCE [LARGE SCALE GENOMIC DNA]</scope>
    <source>
        <strain evidence="6">ACIP111625</strain>
    </source>
</reference>
<keyword evidence="4 5" id="KW-0472">Membrane</keyword>
<dbReference type="EMBL" id="UXAW01000142">
    <property type="protein sequence ID" value="VDC34017.1"/>
    <property type="molecule type" value="Genomic_DNA"/>
</dbReference>
<feature type="transmembrane region" description="Helical" evidence="5">
    <location>
        <begin position="17"/>
        <end position="36"/>
    </location>
</feature>
<dbReference type="InterPro" id="IPR007792">
    <property type="entry name" value="T4SS_VirB3/TrbD/AvhB"/>
</dbReference>
<protein>
    <submittedName>
        <fullName evidence="6">Type IV secretory pathway, VirB3-like protein</fullName>
    </submittedName>
</protein>
<evidence type="ECO:0000256" key="4">
    <source>
        <dbReference type="ARBA" id="ARBA00023136"/>
    </source>
</evidence>
<feature type="transmembrane region" description="Helical" evidence="5">
    <location>
        <begin position="42"/>
        <end position="59"/>
    </location>
</feature>
<accession>A0A3P5XUP9</accession>
<dbReference type="RefSeq" id="WP_124088868.1">
    <property type="nucleotide sequence ID" value="NZ_UXAW01000142.1"/>
</dbReference>
<keyword evidence="2 5" id="KW-0812">Transmembrane</keyword>
<keyword evidence="7" id="KW-1185">Reference proteome</keyword>
<dbReference type="Pfam" id="PF05101">
    <property type="entry name" value="VirB3"/>
    <property type="match status" value="1"/>
</dbReference>
<dbReference type="GO" id="GO:0016020">
    <property type="term" value="C:membrane"/>
    <property type="evidence" value="ECO:0007669"/>
    <property type="project" value="UniProtKB-SubCell"/>
</dbReference>
<dbReference type="OrthoDB" id="7923381at2"/>
<dbReference type="AlphaFoldDB" id="A0A3P5XUP9"/>
<evidence type="ECO:0000256" key="3">
    <source>
        <dbReference type="ARBA" id="ARBA00022989"/>
    </source>
</evidence>
<sequence>MAEQTQLFIGLIRPPKLFGLPISYAMVWLFGSTLLFLWTQHWLVAVLCLAAYPALWKAADWDERFLDVVVTTLQNTPPTRNRKIHEGNSYAP</sequence>
<evidence type="ECO:0000256" key="5">
    <source>
        <dbReference type="SAM" id="Phobius"/>
    </source>
</evidence>
<evidence type="ECO:0000256" key="2">
    <source>
        <dbReference type="ARBA" id="ARBA00022692"/>
    </source>
</evidence>
<evidence type="ECO:0000313" key="7">
    <source>
        <dbReference type="Proteomes" id="UP000277498"/>
    </source>
</evidence>
<gene>
    <name evidence="6" type="ORF">XINFAN_04215</name>
</gene>
<keyword evidence="3 5" id="KW-1133">Transmembrane helix</keyword>
<organism evidence="6 7">
    <name type="scientific">Pseudogemmobacter humi</name>
    <dbReference type="NCBI Taxonomy" id="2483812"/>
    <lineage>
        <taxon>Bacteria</taxon>
        <taxon>Pseudomonadati</taxon>
        <taxon>Pseudomonadota</taxon>
        <taxon>Alphaproteobacteria</taxon>
        <taxon>Rhodobacterales</taxon>
        <taxon>Paracoccaceae</taxon>
        <taxon>Pseudogemmobacter</taxon>
    </lineage>
</organism>
<dbReference type="Proteomes" id="UP000277498">
    <property type="component" value="Unassembled WGS sequence"/>
</dbReference>
<proteinExistence type="predicted"/>
<evidence type="ECO:0000313" key="6">
    <source>
        <dbReference type="EMBL" id="VDC34017.1"/>
    </source>
</evidence>
<evidence type="ECO:0000256" key="1">
    <source>
        <dbReference type="ARBA" id="ARBA00004370"/>
    </source>
</evidence>